<organism evidence="4 5">
    <name type="scientific">Bodo saltans</name>
    <name type="common">Flagellated protozoan</name>
    <dbReference type="NCBI Taxonomy" id="75058"/>
    <lineage>
        <taxon>Eukaryota</taxon>
        <taxon>Discoba</taxon>
        <taxon>Euglenozoa</taxon>
        <taxon>Kinetoplastea</taxon>
        <taxon>Metakinetoplastina</taxon>
        <taxon>Eubodonida</taxon>
        <taxon>Bodonidae</taxon>
        <taxon>Bodo</taxon>
    </lineage>
</organism>
<feature type="region of interest" description="Disordered" evidence="3">
    <location>
        <begin position="510"/>
        <end position="534"/>
    </location>
</feature>
<dbReference type="SUPFAM" id="SSF48452">
    <property type="entry name" value="TPR-like"/>
    <property type="match status" value="2"/>
</dbReference>
<dbReference type="InterPro" id="IPR031303">
    <property type="entry name" value="C5_meth_CS"/>
</dbReference>
<keyword evidence="2" id="KW-0802">TPR repeat</keyword>
<feature type="compositionally biased region" description="Basic and acidic residues" evidence="3">
    <location>
        <begin position="66"/>
        <end position="76"/>
    </location>
</feature>
<feature type="compositionally biased region" description="Polar residues" evidence="3">
    <location>
        <begin position="44"/>
        <end position="60"/>
    </location>
</feature>
<dbReference type="Proteomes" id="UP000051952">
    <property type="component" value="Unassembled WGS sequence"/>
</dbReference>
<dbReference type="Gene3D" id="1.25.40.10">
    <property type="entry name" value="Tetratricopeptide repeat domain"/>
    <property type="match status" value="6"/>
</dbReference>
<evidence type="ECO:0000256" key="1">
    <source>
        <dbReference type="ARBA" id="ARBA00022691"/>
    </source>
</evidence>
<feature type="region of interest" description="Disordered" evidence="3">
    <location>
        <begin position="1"/>
        <end position="95"/>
    </location>
</feature>
<sequence>MGAAASSSSRSVSGGGGDAYKTAGGAKHGSSRLPSIHGGGDGHTQPSPTKGGPNTNNVRQPQLRGSPDDVGRAAEHVDDDGGISSTSPSSLWSRASPAMLAQKFSLTRLKMPNNSNGAADDEAASGGMASPTFSSASSPKALNSRGVSFQLPSVGGNGSPYASSLRRKGDDEEGSSNSGIFASFFGSLFGSPKSHDTASSPSSPHSGGGGGRSQAEDLRTAVQGMQGKKDFKRWASDLPPEILWGFPSGEVLLQATRKVLSKKLCEDVIFASNLARQEAAAIALFTARTGLGSVVCDAIMAHYEDVGAHCNDSELVIPHLTDSSYEHCPFVAPLLSGFPKLPKISTAAGDGIAMPKIRFCCIDLEAVHKHNDFNSSQFTLPTILTLSSGMIPEAVCQALGGPNRCRILCIKNISARQLGPFNMSIDPSTVDSGGNDEAVLLPGWRGRIVGTLQLKWKKILRDALGWDIIPYTVMEVVEDTARRTEEVEDTILSSSPKHGSPSNWRRKEILQQQLQQQQHQHHNNDSHQRHNHGGGMVLPSILVPPAGSPKHAIANAASTILGRSLVSNTKTTPSAPAVTNPLLPLVPFMASEYLVSTALRLLERRPNDVTWNMHLGLLYAYAGSEEYKKAQSCFEAVLREKSADHAAQLQLGLLFDRHLGNPEKARKMYEGALRTSADNANLYFLLGSLLRRSLADYSVARRYFEAALKLDPRHVGAHAEYGWILENYVADAAGAEDHYKAAVRMEANHADANYFLGCSRETYHKDYKGARRYFTLCVASDSKHVDGVVRLGQLLDEHYQQYDEAQRHYQMALALKPTHANANHLLGFLLLMQRKDAVKAKEHFLAAIDSNPEHADAHNHLGHLLWRWEKNWPEAVVYFRKAIALKPDHCNAHSNLARGLLEEELAITEARLHFETAVKLDADDIYVRCAYATMLLDHRKENRADVQTAFFHLEVVVTKTPSYASGHLQLGRAILALHKSTAKARTEMEIAVELDPALADAHNELGLLLESKYSDWPRAADHLKRAVSLSPKHVAAHNNLGLLLWKHLSDPLHARQQFEAALDVEPLNVQVLKNLAMLLIEQFQDYKRARKRLETVLKVNPNDVDCLTLLGTLLKNKFGDYRKAKYCFESARRITPKDTTVLNELGLLYLKHFNDSVMALELFEEVLTIDPSDGCATTNIDRIMNFSKRYQERKRRAQEHKIEEELIGLNSGTITGKKQSSSSSRRSARRETSDDATSHNTSPIRQGVVNGKGNESGGGGGTIGASSSGPIPSSLLAFLDDDDMLSMYDDGDGKEVGKEGGNSVSVSLASSMLSELDASLEFRVALPALRR</sequence>
<dbReference type="PANTHER" id="PTHR12558:SF33">
    <property type="entry name" value="BLL7664 PROTEIN"/>
    <property type="match status" value="1"/>
</dbReference>
<dbReference type="GO" id="GO:0006396">
    <property type="term" value="P:RNA processing"/>
    <property type="evidence" value="ECO:0007669"/>
    <property type="project" value="InterPro"/>
</dbReference>
<dbReference type="PROSITE" id="PS00095">
    <property type="entry name" value="C5_MTASE_2"/>
    <property type="match status" value="1"/>
</dbReference>
<evidence type="ECO:0000313" key="5">
    <source>
        <dbReference type="Proteomes" id="UP000051952"/>
    </source>
</evidence>
<dbReference type="InterPro" id="IPR011990">
    <property type="entry name" value="TPR-like_helical_dom_sf"/>
</dbReference>
<proteinExistence type="predicted"/>
<gene>
    <name evidence="4" type="ORF">BSAL_26630</name>
</gene>
<feature type="region of interest" description="Disordered" evidence="3">
    <location>
        <begin position="107"/>
        <end position="175"/>
    </location>
</feature>
<feature type="compositionally biased region" description="Polar residues" evidence="3">
    <location>
        <begin position="83"/>
        <end position="93"/>
    </location>
</feature>
<feature type="compositionally biased region" description="Polar residues" evidence="3">
    <location>
        <begin position="131"/>
        <end position="151"/>
    </location>
</feature>
<accession>A0A0S4JPJ8</accession>
<feature type="region of interest" description="Disordered" evidence="3">
    <location>
        <begin position="192"/>
        <end position="216"/>
    </location>
</feature>
<dbReference type="PANTHER" id="PTHR12558">
    <property type="entry name" value="CELL DIVISION CYCLE 16,23,27"/>
    <property type="match status" value="1"/>
</dbReference>
<dbReference type="OrthoDB" id="421121at2759"/>
<dbReference type="SMART" id="SM00028">
    <property type="entry name" value="TPR"/>
    <property type="match status" value="12"/>
</dbReference>
<evidence type="ECO:0000313" key="4">
    <source>
        <dbReference type="EMBL" id="CUG90425.1"/>
    </source>
</evidence>
<dbReference type="SMART" id="SM00386">
    <property type="entry name" value="HAT"/>
    <property type="match status" value="4"/>
</dbReference>
<feature type="compositionally biased region" description="Polar residues" evidence="3">
    <location>
        <begin position="1210"/>
        <end position="1219"/>
    </location>
</feature>
<name>A0A0S4JPJ8_BODSA</name>
<reference evidence="5" key="1">
    <citation type="submission" date="2015-09" db="EMBL/GenBank/DDBJ databases">
        <authorList>
            <consortium name="Pathogen Informatics"/>
        </authorList>
    </citation>
    <scope>NUCLEOTIDE SEQUENCE [LARGE SCALE GENOMIC DNA]</scope>
    <source>
        <strain evidence="5">Lake Konstanz</strain>
    </source>
</reference>
<feature type="region of interest" description="Disordered" evidence="3">
    <location>
        <begin position="1197"/>
        <end position="1268"/>
    </location>
</feature>
<dbReference type="Pfam" id="PF13181">
    <property type="entry name" value="TPR_8"/>
    <property type="match status" value="1"/>
</dbReference>
<keyword evidence="5" id="KW-1185">Reference proteome</keyword>
<dbReference type="InterPro" id="IPR003107">
    <property type="entry name" value="HAT"/>
</dbReference>
<dbReference type="EMBL" id="CYKH01001823">
    <property type="protein sequence ID" value="CUG90425.1"/>
    <property type="molecule type" value="Genomic_DNA"/>
</dbReference>
<keyword evidence="1" id="KW-0949">S-adenosyl-L-methionine</keyword>
<evidence type="ECO:0000256" key="3">
    <source>
        <dbReference type="SAM" id="MobiDB-lite"/>
    </source>
</evidence>
<protein>
    <submittedName>
        <fullName evidence="4">Uncharacterized protein</fullName>
    </submittedName>
</protein>
<feature type="compositionally biased region" description="Low complexity" evidence="3">
    <location>
        <begin position="1"/>
        <end position="12"/>
    </location>
</feature>
<dbReference type="VEuPathDB" id="TriTrypDB:BSAL_26630"/>
<feature type="compositionally biased region" description="Gly residues" evidence="3">
    <location>
        <begin position="1254"/>
        <end position="1263"/>
    </location>
</feature>
<dbReference type="InterPro" id="IPR019734">
    <property type="entry name" value="TPR_rpt"/>
</dbReference>
<dbReference type="Pfam" id="PF13432">
    <property type="entry name" value="TPR_16"/>
    <property type="match status" value="2"/>
</dbReference>
<evidence type="ECO:0000256" key="2">
    <source>
        <dbReference type="ARBA" id="ARBA00022803"/>
    </source>
</evidence>